<organism evidence="2 3">
    <name type="scientific">Ogataea philodendri</name>
    <dbReference type="NCBI Taxonomy" id="1378263"/>
    <lineage>
        <taxon>Eukaryota</taxon>
        <taxon>Fungi</taxon>
        <taxon>Dikarya</taxon>
        <taxon>Ascomycota</taxon>
        <taxon>Saccharomycotina</taxon>
        <taxon>Pichiomycetes</taxon>
        <taxon>Pichiales</taxon>
        <taxon>Pichiaceae</taxon>
        <taxon>Ogataea</taxon>
    </lineage>
</organism>
<dbReference type="Proteomes" id="UP000769157">
    <property type="component" value="Unassembled WGS sequence"/>
</dbReference>
<evidence type="ECO:0000259" key="1">
    <source>
        <dbReference type="Pfam" id="PF01975"/>
    </source>
</evidence>
<dbReference type="InterPro" id="IPR027746">
    <property type="entry name" value="TTL"/>
</dbReference>
<dbReference type="GO" id="GO:0000932">
    <property type="term" value="C:P-body"/>
    <property type="evidence" value="ECO:0007669"/>
    <property type="project" value="TreeGrafter"/>
</dbReference>
<keyword evidence="3" id="KW-1185">Reference proteome</keyword>
<comment type="caution">
    <text evidence="2">The sequence shown here is derived from an EMBL/GenBank/DDBJ whole genome shotgun (WGS) entry which is preliminary data.</text>
</comment>
<dbReference type="GeneID" id="70237663"/>
<name>A0A9P8NZI8_9ASCO</name>
<dbReference type="NCBIfam" id="TIGR00087">
    <property type="entry name" value="surE"/>
    <property type="match status" value="1"/>
</dbReference>
<evidence type="ECO:0000313" key="2">
    <source>
        <dbReference type="EMBL" id="KAH3662447.1"/>
    </source>
</evidence>
<dbReference type="PANTHER" id="PTHR47551">
    <property type="entry name" value="TUBULIN--TYROSINE LIGASE PBY1-RELATED"/>
    <property type="match status" value="1"/>
</dbReference>
<evidence type="ECO:0000313" key="3">
    <source>
        <dbReference type="Proteomes" id="UP000769157"/>
    </source>
</evidence>
<proteinExistence type="predicted"/>
<dbReference type="EMBL" id="JAEUBE010000378">
    <property type="protein sequence ID" value="KAH3662447.1"/>
    <property type="molecule type" value="Genomic_DNA"/>
</dbReference>
<reference evidence="2" key="1">
    <citation type="journal article" date="2021" name="Open Biol.">
        <title>Shared evolutionary footprints suggest mitochondrial oxidative damage underlies multiple complex I losses in fungi.</title>
        <authorList>
            <person name="Schikora-Tamarit M.A."/>
            <person name="Marcet-Houben M."/>
            <person name="Nosek J."/>
            <person name="Gabaldon T."/>
        </authorList>
    </citation>
    <scope>NUCLEOTIDE SEQUENCE</scope>
    <source>
        <strain evidence="2">CBS6075</strain>
    </source>
</reference>
<dbReference type="OrthoDB" id="202825at2759"/>
<sequence length="307" mass="33706">MHVLLTNDDGAPHDTASPYVKYLVEAIEKHTNWDLTICVPSMQKSWIGKAHFAGKTITASYVYSAINKPEDNSFHGPFGSPNPDYANNPEYKEWCLLDGTPATCADIGVNYIAKKPVDLVISGPNVGRNSSALYSLSSGTIGGAMEGFQHGKKSIAISYAYDTESASTPDRLTEASLIAVKLVEKLLSVWDKRIDLYTVNIPLTEELKLGSTKCVFAPLLENKWTRSLYTPSSHTEQKESQDIVDQTVTQGQTFQWTPDFNSVHKNLGPEDVLTDARALKKGYISVTGLRAAFETVPELNSGEIDLK</sequence>
<dbReference type="RefSeq" id="XP_046059536.1">
    <property type="nucleotide sequence ID" value="XM_046206909.1"/>
</dbReference>
<dbReference type="InterPro" id="IPR002828">
    <property type="entry name" value="SurE-like_Pase/nucleotidase"/>
</dbReference>
<dbReference type="PANTHER" id="PTHR47551:SF1">
    <property type="entry name" value="TUBULIN--TYROSINE LIGASE PBY1-RELATED"/>
    <property type="match status" value="1"/>
</dbReference>
<dbReference type="SUPFAM" id="SSF64167">
    <property type="entry name" value="SurE-like"/>
    <property type="match status" value="1"/>
</dbReference>
<dbReference type="Pfam" id="PF01975">
    <property type="entry name" value="SurE"/>
    <property type="match status" value="1"/>
</dbReference>
<reference evidence="2" key="2">
    <citation type="submission" date="2021-01" db="EMBL/GenBank/DDBJ databases">
        <authorList>
            <person name="Schikora-Tamarit M.A."/>
        </authorList>
    </citation>
    <scope>NUCLEOTIDE SEQUENCE</scope>
    <source>
        <strain evidence="2">CBS6075</strain>
    </source>
</reference>
<feature type="domain" description="Survival protein SurE-like phosphatase/nucleotidase" evidence="1">
    <location>
        <begin position="3"/>
        <end position="210"/>
    </location>
</feature>
<dbReference type="AlphaFoldDB" id="A0A9P8NZI8"/>
<dbReference type="GO" id="GO:0016787">
    <property type="term" value="F:hydrolase activity"/>
    <property type="evidence" value="ECO:0007669"/>
    <property type="project" value="InterPro"/>
</dbReference>
<dbReference type="Gene3D" id="3.40.1210.10">
    <property type="entry name" value="Survival protein SurE-like phosphatase/nucleotidase"/>
    <property type="match status" value="1"/>
</dbReference>
<protein>
    <recommendedName>
        <fullName evidence="1">Survival protein SurE-like phosphatase/nucleotidase domain-containing protein</fullName>
    </recommendedName>
</protein>
<gene>
    <name evidence="2" type="ORF">OGAPHI_005699</name>
</gene>
<accession>A0A9P8NZI8</accession>
<dbReference type="InterPro" id="IPR036523">
    <property type="entry name" value="SurE-like_sf"/>
</dbReference>